<evidence type="ECO:0000256" key="1">
    <source>
        <dbReference type="SAM" id="MobiDB-lite"/>
    </source>
</evidence>
<dbReference type="Pfam" id="PF13266">
    <property type="entry name" value="DUF4057"/>
    <property type="match status" value="1"/>
</dbReference>
<proteinExistence type="predicted"/>
<comment type="caution">
    <text evidence="3">The sequence shown here is derived from an EMBL/GenBank/DDBJ whole genome shotgun (WGS) entry which is preliminary data.</text>
</comment>
<dbReference type="EMBL" id="VEPZ02001289">
    <property type="protein sequence ID" value="KAE8682197.1"/>
    <property type="molecule type" value="Genomic_DNA"/>
</dbReference>
<dbReference type="AlphaFoldDB" id="A0A6A2YS96"/>
<dbReference type="Proteomes" id="UP000436088">
    <property type="component" value="Unassembled WGS sequence"/>
</dbReference>
<feature type="region of interest" description="Disordered" evidence="1">
    <location>
        <begin position="125"/>
        <end position="149"/>
    </location>
</feature>
<dbReference type="InterPro" id="IPR025131">
    <property type="entry name" value="DUF4057"/>
</dbReference>
<evidence type="ECO:0000259" key="2">
    <source>
        <dbReference type="Pfam" id="PF13266"/>
    </source>
</evidence>
<accession>A0A6A2YS96</accession>
<name>A0A6A2YS96_HIBSY</name>
<sequence>MERSTPVRKPHTSRADMLTWFETPQPDYTSSASPAVGRDKIVVFGGQVIDEEFESLNKQKPHSGYKMKEMTGSGIFVARGENDESEPGSANPGSNNKTGTYYIRVDVAWDYQKALTRISPVSFAEEDNISPKKPTTLDEVAKQRELSGS</sequence>
<feature type="region of interest" description="Disordered" evidence="1">
    <location>
        <begin position="79"/>
        <end position="99"/>
    </location>
</feature>
<dbReference type="PANTHER" id="PTHR31132">
    <property type="entry name" value="N-LYSINE METHYLTRANSFERASE"/>
    <property type="match status" value="1"/>
</dbReference>
<gene>
    <name evidence="3" type="ORF">F3Y22_tig00111273pilonHSYRG00203</name>
</gene>
<feature type="domain" description="DUF4057" evidence="2">
    <location>
        <begin position="3"/>
        <end position="148"/>
    </location>
</feature>
<keyword evidence="4" id="KW-1185">Reference proteome</keyword>
<organism evidence="3 4">
    <name type="scientific">Hibiscus syriacus</name>
    <name type="common">Rose of Sharon</name>
    <dbReference type="NCBI Taxonomy" id="106335"/>
    <lineage>
        <taxon>Eukaryota</taxon>
        <taxon>Viridiplantae</taxon>
        <taxon>Streptophyta</taxon>
        <taxon>Embryophyta</taxon>
        <taxon>Tracheophyta</taxon>
        <taxon>Spermatophyta</taxon>
        <taxon>Magnoliopsida</taxon>
        <taxon>eudicotyledons</taxon>
        <taxon>Gunneridae</taxon>
        <taxon>Pentapetalae</taxon>
        <taxon>rosids</taxon>
        <taxon>malvids</taxon>
        <taxon>Malvales</taxon>
        <taxon>Malvaceae</taxon>
        <taxon>Malvoideae</taxon>
        <taxon>Hibiscus</taxon>
    </lineage>
</organism>
<dbReference type="PANTHER" id="PTHR31132:SF13">
    <property type="entry name" value="N-LYSINE METHYLTRANSFERASE"/>
    <property type="match status" value="1"/>
</dbReference>
<evidence type="ECO:0000313" key="4">
    <source>
        <dbReference type="Proteomes" id="UP000436088"/>
    </source>
</evidence>
<evidence type="ECO:0000313" key="3">
    <source>
        <dbReference type="EMBL" id="KAE8682197.1"/>
    </source>
</evidence>
<feature type="compositionally biased region" description="Basic and acidic residues" evidence="1">
    <location>
        <begin position="135"/>
        <end position="149"/>
    </location>
</feature>
<protein>
    <recommendedName>
        <fullName evidence="2">DUF4057 domain-containing protein</fullName>
    </recommendedName>
</protein>
<reference evidence="3" key="1">
    <citation type="submission" date="2019-09" db="EMBL/GenBank/DDBJ databases">
        <title>Draft genome information of white flower Hibiscus syriacus.</title>
        <authorList>
            <person name="Kim Y.-M."/>
        </authorList>
    </citation>
    <scope>NUCLEOTIDE SEQUENCE [LARGE SCALE GENOMIC DNA]</scope>
    <source>
        <strain evidence="3">YM2019G1</strain>
    </source>
</reference>